<dbReference type="AlphaFoldDB" id="A0A2T1C612"/>
<keyword evidence="2" id="KW-1185">Reference proteome</keyword>
<evidence type="ECO:0000313" key="1">
    <source>
        <dbReference type="EMBL" id="PSB03567.1"/>
    </source>
</evidence>
<evidence type="ECO:0000313" key="2">
    <source>
        <dbReference type="Proteomes" id="UP000238762"/>
    </source>
</evidence>
<accession>A0A2T1C612</accession>
<sequence>MGDRLKLIVASLLLNSDLGVGSLGGANIPILVRGYYPNFLGLGGRLPVRKFVGFLVINHFLPH</sequence>
<name>A0A2T1C612_9CYAN</name>
<reference evidence="1 2" key="1">
    <citation type="submission" date="2018-02" db="EMBL/GenBank/DDBJ databases">
        <authorList>
            <person name="Cohen D.B."/>
            <person name="Kent A.D."/>
        </authorList>
    </citation>
    <scope>NUCLEOTIDE SEQUENCE [LARGE SCALE GENOMIC DNA]</scope>
    <source>
        <strain evidence="1 2">CCAP 1448/3</strain>
    </source>
</reference>
<dbReference type="EMBL" id="PVWJ01000029">
    <property type="protein sequence ID" value="PSB03567.1"/>
    <property type="molecule type" value="Genomic_DNA"/>
</dbReference>
<gene>
    <name evidence="1" type="ORF">C7B64_07915</name>
</gene>
<comment type="caution">
    <text evidence="1">The sequence shown here is derived from an EMBL/GenBank/DDBJ whole genome shotgun (WGS) entry which is preliminary data.</text>
</comment>
<reference evidence="1 2" key="2">
    <citation type="submission" date="2018-03" db="EMBL/GenBank/DDBJ databases">
        <title>The ancient ancestry and fast evolution of plastids.</title>
        <authorList>
            <person name="Moore K.R."/>
            <person name="Magnabosco C."/>
            <person name="Momper L."/>
            <person name="Gold D.A."/>
            <person name="Bosak T."/>
            <person name="Fournier G.P."/>
        </authorList>
    </citation>
    <scope>NUCLEOTIDE SEQUENCE [LARGE SCALE GENOMIC DNA]</scope>
    <source>
        <strain evidence="1 2">CCAP 1448/3</strain>
    </source>
</reference>
<proteinExistence type="predicted"/>
<dbReference type="Proteomes" id="UP000238762">
    <property type="component" value="Unassembled WGS sequence"/>
</dbReference>
<protein>
    <submittedName>
        <fullName evidence="1">Uncharacterized protein</fullName>
    </submittedName>
</protein>
<organism evidence="1 2">
    <name type="scientific">Merismopedia glauca CCAP 1448/3</name>
    <dbReference type="NCBI Taxonomy" id="1296344"/>
    <lineage>
        <taxon>Bacteria</taxon>
        <taxon>Bacillati</taxon>
        <taxon>Cyanobacteriota</taxon>
        <taxon>Cyanophyceae</taxon>
        <taxon>Synechococcales</taxon>
        <taxon>Merismopediaceae</taxon>
        <taxon>Merismopedia</taxon>
    </lineage>
</organism>